<dbReference type="Pfam" id="PF14555">
    <property type="entry name" value="UBA_4"/>
    <property type="match status" value="1"/>
</dbReference>
<keyword evidence="3" id="KW-1185">Reference proteome</keyword>
<dbReference type="Proteomes" id="UP000002277">
    <property type="component" value="Chromosome 2A"/>
</dbReference>
<dbReference type="PANTHER" id="PTHR12138">
    <property type="entry name" value="PRIMATE-EXPANDED PROTEIN FAMILY"/>
    <property type="match status" value="1"/>
</dbReference>
<evidence type="ECO:0000313" key="3">
    <source>
        <dbReference type="Proteomes" id="UP000002277"/>
    </source>
</evidence>
<dbReference type="EMBL" id="AACZ04055768">
    <property type="status" value="NOT_ANNOTATED_CDS"/>
    <property type="molecule type" value="Genomic_DNA"/>
</dbReference>
<reference evidence="2" key="2">
    <citation type="submission" date="2025-08" db="UniProtKB">
        <authorList>
            <consortium name="Ensembl"/>
        </authorList>
    </citation>
    <scope>IDENTIFICATION</scope>
</reference>
<dbReference type="FunFam" id="1.10.8.10:FF:000015">
    <property type="entry name" value="Chromosome 6 C6orf106 homolog"/>
    <property type="match status" value="1"/>
</dbReference>
<feature type="compositionally biased region" description="Polar residues" evidence="1">
    <location>
        <begin position="152"/>
        <end position="163"/>
    </location>
</feature>
<dbReference type="Bgee" id="ENSPTRG00000050161">
    <property type="expression patterns" value="Expressed in testis"/>
</dbReference>
<protein>
    <submittedName>
        <fullName evidence="2">Uncharacterized protein</fullName>
    </submittedName>
</protein>
<feature type="region of interest" description="Disordered" evidence="1">
    <location>
        <begin position="142"/>
        <end position="163"/>
    </location>
</feature>
<dbReference type="Gene3D" id="1.10.8.10">
    <property type="entry name" value="DNA helicase RuvA subunit, C-terminal domain"/>
    <property type="match status" value="1"/>
</dbReference>
<dbReference type="CDD" id="cd14349">
    <property type="entry name" value="UBA_CF106"/>
    <property type="match status" value="1"/>
</dbReference>
<dbReference type="PANTHER" id="PTHR12138:SF133">
    <property type="entry name" value="SECRETED PROTEIN"/>
    <property type="match status" value="1"/>
</dbReference>
<sequence length="226" mass="24758">MEGMDVDRDLELMQNFSCLSTTNKDVLISKFQRLLGFQLNPASCAFFLDRTNWNLQAAIGASYAFESSNISVPSVSFVEDVTLEEGYSCHLLKRSSTQPHSKVEGNFNPFASPQKNQQSDENNLQDPGGSEFYSISKNTWAPAPDQAEQDQSRLSQNSVNLSPSSHANNLSVVTYSKGLRGPYPFGQSFFWRWSLALLPRLGCSGVISAHCNLCLPGSSNSPASAS</sequence>
<reference evidence="2 3" key="1">
    <citation type="journal article" date="2005" name="Nature">
        <title>Initial sequence of the chimpanzee genome and comparison with the human genome.</title>
        <authorList>
            <consortium name="Chimpanzee sequencing and analysis consortium"/>
        </authorList>
    </citation>
    <scope>NUCLEOTIDE SEQUENCE [LARGE SCALE GENOMIC DNA]</scope>
</reference>
<feature type="compositionally biased region" description="Polar residues" evidence="1">
    <location>
        <begin position="109"/>
        <end position="125"/>
    </location>
</feature>
<accession>A0A2I3SNI1</accession>
<dbReference type="OMA" id="QPHSKVE"/>
<reference evidence="2" key="3">
    <citation type="submission" date="2025-09" db="UniProtKB">
        <authorList>
            <consortium name="Ensembl"/>
        </authorList>
    </citation>
    <scope>IDENTIFICATION</scope>
</reference>
<dbReference type="GeneTree" id="ENSGT00490000043415"/>
<feature type="region of interest" description="Disordered" evidence="1">
    <location>
        <begin position="98"/>
        <end position="128"/>
    </location>
</feature>
<organism evidence="2 3">
    <name type="scientific">Pan troglodytes</name>
    <name type="common">Chimpanzee</name>
    <dbReference type="NCBI Taxonomy" id="9598"/>
    <lineage>
        <taxon>Eukaryota</taxon>
        <taxon>Metazoa</taxon>
        <taxon>Chordata</taxon>
        <taxon>Craniata</taxon>
        <taxon>Vertebrata</taxon>
        <taxon>Euteleostomi</taxon>
        <taxon>Mammalia</taxon>
        <taxon>Eutheria</taxon>
        <taxon>Euarchontoglires</taxon>
        <taxon>Primates</taxon>
        <taxon>Haplorrhini</taxon>
        <taxon>Catarrhini</taxon>
        <taxon>Hominidae</taxon>
        <taxon>Pan</taxon>
    </lineage>
</organism>
<evidence type="ECO:0000313" key="2">
    <source>
        <dbReference type="Ensembl" id="ENSPTRP00000078520.1"/>
    </source>
</evidence>
<dbReference type="InterPro" id="IPR039517">
    <property type="entry name" value="C6orf106_UBA-like"/>
</dbReference>
<dbReference type="AlphaFoldDB" id="A0A2I3SNI1"/>
<dbReference type="InParanoid" id="A0A2I3SNI1"/>
<evidence type="ECO:0000256" key="1">
    <source>
        <dbReference type="SAM" id="MobiDB-lite"/>
    </source>
</evidence>
<dbReference type="Ensembl" id="ENSPTRT00000083246.1">
    <property type="protein sequence ID" value="ENSPTRP00000078520.1"/>
    <property type="gene ID" value="ENSPTRG00000050161.1"/>
</dbReference>
<name>A0A2I3SNI1_PANTR</name>
<proteinExistence type="predicted"/>